<evidence type="ECO:0000256" key="3">
    <source>
        <dbReference type="ARBA" id="ARBA00022679"/>
    </source>
</evidence>
<dbReference type="GO" id="GO:0008318">
    <property type="term" value="F:protein prenyltransferase activity"/>
    <property type="evidence" value="ECO:0007669"/>
    <property type="project" value="InterPro"/>
</dbReference>
<evidence type="ECO:0000256" key="4">
    <source>
        <dbReference type="ARBA" id="ARBA00022737"/>
    </source>
</evidence>
<dbReference type="GO" id="GO:0005737">
    <property type="term" value="C:cytoplasm"/>
    <property type="evidence" value="ECO:0007669"/>
    <property type="project" value="TreeGrafter"/>
</dbReference>
<dbReference type="PANTHER" id="PTHR11129">
    <property type="entry name" value="PROTEIN FARNESYLTRANSFERASE ALPHA SUBUNIT/RAB GERANYLGERANYL TRANSFERASE ALPHA SUBUNIT"/>
    <property type="match status" value="1"/>
</dbReference>
<dbReference type="EMBL" id="HG670396">
    <property type="protein sequence ID" value="CDI76496.1"/>
    <property type="molecule type" value="Genomic_DNA"/>
</dbReference>
<evidence type="ECO:0000256" key="5">
    <source>
        <dbReference type="SAM" id="MobiDB-lite"/>
    </source>
</evidence>
<name>U6G8C1_EIMAC</name>
<dbReference type="Gene3D" id="1.25.40.120">
    <property type="entry name" value="Protein prenylyltransferase"/>
    <property type="match status" value="1"/>
</dbReference>
<evidence type="ECO:0000256" key="1">
    <source>
        <dbReference type="ARBA" id="ARBA00006734"/>
    </source>
</evidence>
<gene>
    <name evidence="6" type="ORF">EAH_00056720</name>
</gene>
<dbReference type="Proteomes" id="UP000018050">
    <property type="component" value="Unassembled WGS sequence"/>
</dbReference>
<keyword evidence="2" id="KW-0637">Prenyltransferase</keyword>
<dbReference type="PROSITE" id="PS51147">
    <property type="entry name" value="PFTA"/>
    <property type="match status" value="1"/>
</dbReference>
<evidence type="ECO:0000313" key="6">
    <source>
        <dbReference type="EMBL" id="CDI76496.1"/>
    </source>
</evidence>
<reference evidence="6" key="1">
    <citation type="submission" date="2013-10" db="EMBL/GenBank/DDBJ databases">
        <title>Genomic analysis of the causative agents of coccidiosis in chickens.</title>
        <authorList>
            <person name="Reid A.J."/>
            <person name="Blake D."/>
            <person name="Billington K."/>
            <person name="Browne H."/>
            <person name="Dunn M."/>
            <person name="Hung S."/>
            <person name="Kawahara F."/>
            <person name="Miranda-Saavedra D."/>
            <person name="Mourier T."/>
            <person name="Nagra H."/>
            <person name="Otto T.D."/>
            <person name="Rawlings N."/>
            <person name="Sanchez A."/>
            <person name="Sanders M."/>
            <person name="Subramaniam C."/>
            <person name="Tay Y."/>
            <person name="Dear P."/>
            <person name="Doerig C."/>
            <person name="Gruber A."/>
            <person name="Parkinson J."/>
            <person name="Shirley M."/>
            <person name="Wan K.L."/>
            <person name="Berriman M."/>
            <person name="Tomley F."/>
            <person name="Pain A."/>
        </authorList>
    </citation>
    <scope>NUCLEOTIDE SEQUENCE</scope>
    <source>
        <strain evidence="6">Houghton</strain>
    </source>
</reference>
<evidence type="ECO:0000256" key="2">
    <source>
        <dbReference type="ARBA" id="ARBA00022602"/>
    </source>
</evidence>
<sequence>MEVAVIAMSPEEEAVLGKQHELYQEDAAAQRSSSSSSSSSSPLLQQPDFLAANAAAIEVNSGDYTCWYLRRRFLSLNPKYLNRDELSYCRYMCSINLKNYQCWFHRRWILEHITTVSFSLQEETDSVKETLAADSKNYNSWAHRRHLPAFEQHPTNESLVAFLLGCLKEAAAAARQQKQQQKQQQQQQQQQEQQQQEQQDEEHPKELREVIEALLSAAARVAAAAAAAGGAARLGLEVGVAVDELRGDYKAAHKVIKQI</sequence>
<dbReference type="Pfam" id="PF01239">
    <property type="entry name" value="PPTA"/>
    <property type="match status" value="2"/>
</dbReference>
<keyword evidence="3" id="KW-0808">Transferase</keyword>
<evidence type="ECO:0000313" key="7">
    <source>
        <dbReference type="Proteomes" id="UP000018050"/>
    </source>
</evidence>
<reference evidence="6" key="2">
    <citation type="submission" date="2013-10" db="EMBL/GenBank/DDBJ databases">
        <authorList>
            <person name="Aslett M."/>
        </authorList>
    </citation>
    <scope>NUCLEOTIDE SEQUENCE</scope>
    <source>
        <strain evidence="6">Houghton</strain>
    </source>
</reference>
<dbReference type="RefSeq" id="XP_013252973.1">
    <property type="nucleotide sequence ID" value="XM_013397519.1"/>
</dbReference>
<keyword evidence="4" id="KW-0677">Repeat</keyword>
<feature type="region of interest" description="Disordered" evidence="5">
    <location>
        <begin position="184"/>
        <end position="204"/>
    </location>
</feature>
<dbReference type="AlphaFoldDB" id="U6G8C1"/>
<accession>U6G8C1</accession>
<proteinExistence type="inferred from homology"/>
<feature type="compositionally biased region" description="Low complexity" evidence="5">
    <location>
        <begin position="184"/>
        <end position="197"/>
    </location>
</feature>
<organism evidence="6 7">
    <name type="scientific">Eimeria acervulina</name>
    <name type="common">Coccidian parasite</name>
    <dbReference type="NCBI Taxonomy" id="5801"/>
    <lineage>
        <taxon>Eukaryota</taxon>
        <taxon>Sar</taxon>
        <taxon>Alveolata</taxon>
        <taxon>Apicomplexa</taxon>
        <taxon>Conoidasida</taxon>
        <taxon>Coccidia</taxon>
        <taxon>Eucoccidiorida</taxon>
        <taxon>Eimeriorina</taxon>
        <taxon>Eimeriidae</taxon>
        <taxon>Eimeria</taxon>
    </lineage>
</organism>
<dbReference type="OMA" id="NSWAHRR"/>
<keyword evidence="7" id="KW-1185">Reference proteome</keyword>
<protein>
    <submittedName>
        <fullName evidence="6">Uncharacterized protein</fullName>
    </submittedName>
</protein>
<dbReference type="OrthoDB" id="348874at2759"/>
<comment type="similarity">
    <text evidence="1">Belongs to the protein prenyltransferase subunit alpha family.</text>
</comment>
<dbReference type="VEuPathDB" id="ToxoDB:EAH_00056720"/>
<dbReference type="SUPFAM" id="SSF48439">
    <property type="entry name" value="Protein prenylyltransferase"/>
    <property type="match status" value="1"/>
</dbReference>
<dbReference type="InterPro" id="IPR002088">
    <property type="entry name" value="Prenyl_trans_a"/>
</dbReference>
<dbReference type="GeneID" id="25273742"/>